<evidence type="ECO:0000256" key="15">
    <source>
        <dbReference type="SAM" id="SignalP"/>
    </source>
</evidence>
<gene>
    <name evidence="18" type="ORF">D8674_002904</name>
</gene>
<dbReference type="AlphaFoldDB" id="A0A5N5FFK6"/>
<feature type="chain" id="PRO_5024404204" description="Receptor-like serine/threonine-protein kinase" evidence="15">
    <location>
        <begin position="26"/>
        <end position="748"/>
    </location>
</feature>
<keyword evidence="10" id="KW-0325">Glycoprotein</keyword>
<dbReference type="InterPro" id="IPR001245">
    <property type="entry name" value="Ser-Thr/Tyr_kinase_cat_dom"/>
</dbReference>
<evidence type="ECO:0000259" key="16">
    <source>
        <dbReference type="PROSITE" id="PS50011"/>
    </source>
</evidence>
<evidence type="ECO:0000313" key="19">
    <source>
        <dbReference type="Proteomes" id="UP000327157"/>
    </source>
</evidence>
<name>A0A5N5FFK6_9ROSA</name>
<dbReference type="Pfam" id="PF07714">
    <property type="entry name" value="PK_Tyr_Ser-Thr"/>
    <property type="match status" value="1"/>
</dbReference>
<dbReference type="GO" id="GO:0005886">
    <property type="term" value="C:plasma membrane"/>
    <property type="evidence" value="ECO:0007669"/>
    <property type="project" value="UniProtKB-SubCell"/>
</dbReference>
<dbReference type="InterPro" id="IPR011009">
    <property type="entry name" value="Kinase-like_dom_sf"/>
</dbReference>
<dbReference type="Gene3D" id="1.10.510.10">
    <property type="entry name" value="Transferase(Phosphotransferase) domain 1"/>
    <property type="match status" value="1"/>
</dbReference>
<feature type="domain" description="Protein kinase" evidence="16">
    <location>
        <begin position="431"/>
        <end position="706"/>
    </location>
</feature>
<dbReference type="EC" id="2.7.11.1" evidence="13"/>
<dbReference type="SUPFAM" id="SSF56112">
    <property type="entry name" value="Protein kinase-like (PK-like)"/>
    <property type="match status" value="1"/>
</dbReference>
<dbReference type="Gene3D" id="2.90.10.10">
    <property type="entry name" value="Bulb-type lectin domain"/>
    <property type="match status" value="1"/>
</dbReference>
<keyword evidence="14" id="KW-0472">Membrane</keyword>
<dbReference type="GO" id="GO:0106310">
    <property type="term" value="F:protein serine kinase activity"/>
    <property type="evidence" value="ECO:0007669"/>
    <property type="project" value="RHEA"/>
</dbReference>
<keyword evidence="19" id="KW-1185">Reference proteome</keyword>
<dbReference type="SMART" id="SM00108">
    <property type="entry name" value="B_lectin"/>
    <property type="match status" value="1"/>
</dbReference>
<comment type="subcellular location">
    <subcellularLocation>
        <location evidence="1">Cell membrane</location>
        <topology evidence="1">Single-pass type I membrane protein</topology>
    </subcellularLocation>
</comment>
<dbReference type="GO" id="GO:0004674">
    <property type="term" value="F:protein serine/threonine kinase activity"/>
    <property type="evidence" value="ECO:0007669"/>
    <property type="project" value="UniProtKB-KW"/>
</dbReference>
<dbReference type="GO" id="GO:0005524">
    <property type="term" value="F:ATP binding"/>
    <property type="evidence" value="ECO:0007669"/>
    <property type="project" value="UniProtKB-KW"/>
</dbReference>
<dbReference type="InterPro" id="IPR036426">
    <property type="entry name" value="Bulb-type_lectin_dom_sf"/>
</dbReference>
<dbReference type="EMBL" id="SMOL01000695">
    <property type="protein sequence ID" value="KAB2601899.1"/>
    <property type="molecule type" value="Genomic_DNA"/>
</dbReference>
<dbReference type="InterPro" id="IPR001480">
    <property type="entry name" value="Bulb-type_lectin_dom"/>
</dbReference>
<feature type="transmembrane region" description="Helical" evidence="14">
    <location>
        <begin position="346"/>
        <end position="367"/>
    </location>
</feature>
<evidence type="ECO:0000256" key="9">
    <source>
        <dbReference type="ARBA" id="ARBA00023157"/>
    </source>
</evidence>
<keyword evidence="4 13" id="KW-0808">Transferase</keyword>
<keyword evidence="8 13" id="KW-0067">ATP-binding</keyword>
<keyword evidence="9" id="KW-1015">Disulfide bond</keyword>
<keyword evidence="14" id="KW-1133">Transmembrane helix</keyword>
<reference evidence="18 19" key="3">
    <citation type="submission" date="2019-11" db="EMBL/GenBank/DDBJ databases">
        <title>A de novo genome assembly of a pear dwarfing rootstock.</title>
        <authorList>
            <person name="Wang F."/>
            <person name="Wang J."/>
            <person name="Li S."/>
            <person name="Zhang Y."/>
            <person name="Fang M."/>
            <person name="Ma L."/>
            <person name="Zhao Y."/>
            <person name="Jiang S."/>
        </authorList>
    </citation>
    <scope>NUCLEOTIDE SEQUENCE [LARGE SCALE GENOMIC DNA]</scope>
    <source>
        <strain evidence="18">S2</strain>
        <tissue evidence="18">Leaf</tissue>
    </source>
</reference>
<keyword evidence="7 13" id="KW-0418">Kinase</keyword>
<dbReference type="CDD" id="cd14066">
    <property type="entry name" value="STKc_IRAK"/>
    <property type="match status" value="1"/>
</dbReference>
<protein>
    <recommendedName>
        <fullName evidence="13">Receptor-like serine/threonine-protein kinase</fullName>
        <ecNumber evidence="13">2.7.11.1</ecNumber>
    </recommendedName>
</protein>
<reference evidence="19" key="2">
    <citation type="submission" date="2019-10" db="EMBL/GenBank/DDBJ databases">
        <title>A de novo genome assembly of a pear dwarfing rootstock.</title>
        <authorList>
            <person name="Wang F."/>
            <person name="Wang J."/>
            <person name="Li S."/>
            <person name="Zhang Y."/>
            <person name="Fang M."/>
            <person name="Ma L."/>
            <person name="Zhao Y."/>
            <person name="Jiang S."/>
        </authorList>
    </citation>
    <scope>NUCLEOTIDE SEQUENCE [LARGE SCALE GENOMIC DNA]</scope>
</reference>
<comment type="catalytic activity">
    <reaction evidence="12 13">
        <text>L-seryl-[protein] + ATP = O-phospho-L-seryl-[protein] + ADP + H(+)</text>
        <dbReference type="Rhea" id="RHEA:17989"/>
        <dbReference type="Rhea" id="RHEA-COMP:9863"/>
        <dbReference type="Rhea" id="RHEA-COMP:11604"/>
        <dbReference type="ChEBI" id="CHEBI:15378"/>
        <dbReference type="ChEBI" id="CHEBI:29999"/>
        <dbReference type="ChEBI" id="CHEBI:30616"/>
        <dbReference type="ChEBI" id="CHEBI:83421"/>
        <dbReference type="ChEBI" id="CHEBI:456216"/>
        <dbReference type="EC" id="2.7.11.1"/>
    </reaction>
</comment>
<comment type="caution">
    <text evidence="18">The sequence shown here is derived from an EMBL/GenBank/DDBJ whole genome shotgun (WGS) entry which is preliminary data.</text>
</comment>
<dbReference type="OrthoDB" id="1158370at2759"/>
<keyword evidence="3 13" id="KW-0723">Serine/threonine-protein kinase</keyword>
<evidence type="ECO:0000256" key="8">
    <source>
        <dbReference type="ARBA" id="ARBA00022840"/>
    </source>
</evidence>
<comment type="catalytic activity">
    <reaction evidence="11 13">
        <text>L-threonyl-[protein] + ATP = O-phospho-L-threonyl-[protein] + ADP + H(+)</text>
        <dbReference type="Rhea" id="RHEA:46608"/>
        <dbReference type="Rhea" id="RHEA-COMP:11060"/>
        <dbReference type="Rhea" id="RHEA-COMP:11605"/>
        <dbReference type="ChEBI" id="CHEBI:15378"/>
        <dbReference type="ChEBI" id="CHEBI:30013"/>
        <dbReference type="ChEBI" id="CHEBI:30616"/>
        <dbReference type="ChEBI" id="CHEBI:61977"/>
        <dbReference type="ChEBI" id="CHEBI:456216"/>
        <dbReference type="EC" id="2.7.11.1"/>
    </reaction>
</comment>
<keyword evidence="18" id="KW-0675">Receptor</keyword>
<dbReference type="SMART" id="SM00220">
    <property type="entry name" value="S_TKc"/>
    <property type="match status" value="1"/>
</dbReference>
<evidence type="ECO:0000256" key="4">
    <source>
        <dbReference type="ARBA" id="ARBA00022679"/>
    </source>
</evidence>
<evidence type="ECO:0000256" key="12">
    <source>
        <dbReference type="ARBA" id="ARBA00048679"/>
    </source>
</evidence>
<reference evidence="18 19" key="1">
    <citation type="submission" date="2019-09" db="EMBL/GenBank/DDBJ databases">
        <authorList>
            <person name="Ou C."/>
        </authorList>
    </citation>
    <scope>NUCLEOTIDE SEQUENCE [LARGE SCALE GENOMIC DNA]</scope>
    <source>
        <strain evidence="18">S2</strain>
        <tissue evidence="18">Leaf</tissue>
    </source>
</reference>
<keyword evidence="5 15" id="KW-0732">Signal</keyword>
<evidence type="ECO:0000256" key="14">
    <source>
        <dbReference type="SAM" id="Phobius"/>
    </source>
</evidence>
<evidence type="ECO:0000256" key="6">
    <source>
        <dbReference type="ARBA" id="ARBA00022741"/>
    </source>
</evidence>
<dbReference type="Proteomes" id="UP000327157">
    <property type="component" value="Chromosome 10"/>
</dbReference>
<evidence type="ECO:0000259" key="17">
    <source>
        <dbReference type="PROSITE" id="PS50927"/>
    </source>
</evidence>
<evidence type="ECO:0000256" key="1">
    <source>
        <dbReference type="ARBA" id="ARBA00004251"/>
    </source>
</evidence>
<dbReference type="GO" id="GO:0030246">
    <property type="term" value="F:carbohydrate binding"/>
    <property type="evidence" value="ECO:0007669"/>
    <property type="project" value="UniProtKB-KW"/>
</dbReference>
<dbReference type="FunFam" id="3.30.200.20:FF:000195">
    <property type="entry name" value="G-type lectin S-receptor-like serine/threonine-protein kinase"/>
    <property type="match status" value="1"/>
</dbReference>
<keyword evidence="14" id="KW-0812">Transmembrane</keyword>
<evidence type="ECO:0000256" key="3">
    <source>
        <dbReference type="ARBA" id="ARBA00022527"/>
    </source>
</evidence>
<evidence type="ECO:0000256" key="10">
    <source>
        <dbReference type="ARBA" id="ARBA00023180"/>
    </source>
</evidence>
<dbReference type="PANTHER" id="PTHR27002">
    <property type="entry name" value="RECEPTOR-LIKE SERINE/THREONINE-PROTEIN KINASE SD1-8"/>
    <property type="match status" value="1"/>
</dbReference>
<dbReference type="FunFam" id="1.10.510.10:FF:000060">
    <property type="entry name" value="G-type lectin S-receptor-like serine/threonine-protein kinase"/>
    <property type="match status" value="1"/>
</dbReference>
<feature type="domain" description="Bulb-type lectin" evidence="17">
    <location>
        <begin position="26"/>
        <end position="150"/>
    </location>
</feature>
<comment type="similarity">
    <text evidence="13">Belongs to the protein kinase superfamily. Ser/Thr protein kinase family.</text>
</comment>
<sequence>MAARSVIKYAIISVCFASLWTCHDAIDTLKPGDTLNSTGSLLSASGSFTMKFVELGGSNNILLAILRVRSKVNRAWIANRDTPFSSTSSPLLTLDFNNVLKITRQDGDPVVLSAAPYINDTSISVVATLLDSGNFVLQEVNSASGSTIRIWWQSFDYPLDTFLPGMKLGQRYNFSIVSNQDEDYLTYTSLNDPSDPEPEWVLFTKGVLFEFGASVAIIKAQSCDGYNVIGGCVRRDRPSGCIGETGDDFQLKKGYFKVINSSTSRPPNWIGSGSEDCKVTCWQDCDCLGFDFPSGNPTAGAGCRFWSVDCGFIEDFTANTSFVLPSATQLPQSPDSPPAGKIAHKWFWIGISIAAALLVMGFCFLGFRLRSIYMVSAGKNWTTIRRKLLNFMESKRPIGHVVGSQNDQENMRYPNLSVFTYGSVLEATRNFSEENKLGQGGFGPVYWGKLTTGQEVAVKRLSRCSGQGTEEFKNELILIYELQHTNLVRLFGFCIHEDERMLIYEYMPNKSLDYFLFDSIRCRQLDWKSRFNIIEGITQGMLYLHKYSRTKVIHRDLKAGNILLDKNMNPKIADFGMARIFTQELQANTMRIVGTRGYMPPEYVMGGHFSVKSDVYSYGVLMLEIISGMKNNSFCNEDRVLNLVGHAWELWKEDRGQELMDPTLVETCISHQVLRCVQVGLLCVEEKAADRPTMSELIFMLTNESMQLPEPKKPAFYYAERNVGNADIDRRGPPLDINGLSISEFVGR</sequence>
<dbReference type="PROSITE" id="PS50927">
    <property type="entry name" value="BULB_LECTIN"/>
    <property type="match status" value="1"/>
</dbReference>
<dbReference type="SUPFAM" id="SSF51110">
    <property type="entry name" value="alpha-D-mannose-specific plant lectins"/>
    <property type="match status" value="1"/>
</dbReference>
<dbReference type="Gene3D" id="3.30.200.20">
    <property type="entry name" value="Phosphorylase Kinase, domain 1"/>
    <property type="match status" value="1"/>
</dbReference>
<dbReference type="PROSITE" id="PS00108">
    <property type="entry name" value="PROTEIN_KINASE_ST"/>
    <property type="match status" value="1"/>
</dbReference>
<accession>A0A5N5FFK6</accession>
<dbReference type="PIRSF" id="PIRSF000641">
    <property type="entry name" value="SRK"/>
    <property type="match status" value="1"/>
</dbReference>
<feature type="signal peptide" evidence="15">
    <location>
        <begin position="1"/>
        <end position="25"/>
    </location>
</feature>
<evidence type="ECO:0000256" key="13">
    <source>
        <dbReference type="PIRNR" id="PIRNR000641"/>
    </source>
</evidence>
<dbReference type="PROSITE" id="PS50011">
    <property type="entry name" value="PROTEIN_KINASE_DOM"/>
    <property type="match status" value="1"/>
</dbReference>
<dbReference type="Pfam" id="PF01453">
    <property type="entry name" value="B_lectin"/>
    <property type="match status" value="1"/>
</dbReference>
<proteinExistence type="inferred from homology"/>
<evidence type="ECO:0000256" key="11">
    <source>
        <dbReference type="ARBA" id="ARBA00047899"/>
    </source>
</evidence>
<evidence type="ECO:0000256" key="5">
    <source>
        <dbReference type="ARBA" id="ARBA00022729"/>
    </source>
</evidence>
<evidence type="ECO:0000256" key="7">
    <source>
        <dbReference type="ARBA" id="ARBA00022777"/>
    </source>
</evidence>
<dbReference type="InterPro" id="IPR000719">
    <property type="entry name" value="Prot_kinase_dom"/>
</dbReference>
<keyword evidence="6 13" id="KW-0547">Nucleotide-binding</keyword>
<evidence type="ECO:0000256" key="2">
    <source>
        <dbReference type="ARBA" id="ARBA00022475"/>
    </source>
</evidence>
<dbReference type="InterPro" id="IPR024171">
    <property type="entry name" value="SRK-like_kinase"/>
</dbReference>
<dbReference type="InterPro" id="IPR008271">
    <property type="entry name" value="Ser/Thr_kinase_AS"/>
</dbReference>
<keyword evidence="18" id="KW-0430">Lectin</keyword>
<dbReference type="PANTHER" id="PTHR27002:SF1087">
    <property type="entry name" value="PROTEIN KINASE DOMAIN-CONTAINING PROTEIN"/>
    <property type="match status" value="1"/>
</dbReference>
<keyword evidence="2" id="KW-1003">Cell membrane</keyword>
<evidence type="ECO:0000313" key="18">
    <source>
        <dbReference type="EMBL" id="KAB2601899.1"/>
    </source>
</evidence>
<organism evidence="18 19">
    <name type="scientific">Pyrus ussuriensis x Pyrus communis</name>
    <dbReference type="NCBI Taxonomy" id="2448454"/>
    <lineage>
        <taxon>Eukaryota</taxon>
        <taxon>Viridiplantae</taxon>
        <taxon>Streptophyta</taxon>
        <taxon>Embryophyta</taxon>
        <taxon>Tracheophyta</taxon>
        <taxon>Spermatophyta</taxon>
        <taxon>Magnoliopsida</taxon>
        <taxon>eudicotyledons</taxon>
        <taxon>Gunneridae</taxon>
        <taxon>Pentapetalae</taxon>
        <taxon>rosids</taxon>
        <taxon>fabids</taxon>
        <taxon>Rosales</taxon>
        <taxon>Rosaceae</taxon>
        <taxon>Amygdaloideae</taxon>
        <taxon>Maleae</taxon>
        <taxon>Pyrus</taxon>
    </lineage>
</organism>